<dbReference type="InterPro" id="IPR000531">
    <property type="entry name" value="Beta-barrel_TonB"/>
</dbReference>
<comment type="similarity">
    <text evidence="2 10 11">Belongs to the TonB-dependent receptor family.</text>
</comment>
<evidence type="ECO:0000256" key="7">
    <source>
        <dbReference type="ARBA" id="ARBA00023136"/>
    </source>
</evidence>
<organism evidence="15 16">
    <name type="scientific">Bordetella genomosp. 2</name>
    <dbReference type="NCBI Taxonomy" id="1983456"/>
    <lineage>
        <taxon>Bacteria</taxon>
        <taxon>Pseudomonadati</taxon>
        <taxon>Pseudomonadota</taxon>
        <taxon>Betaproteobacteria</taxon>
        <taxon>Burkholderiales</taxon>
        <taxon>Alcaligenaceae</taxon>
        <taxon>Bordetella</taxon>
    </lineage>
</organism>
<evidence type="ECO:0000256" key="2">
    <source>
        <dbReference type="ARBA" id="ARBA00009810"/>
    </source>
</evidence>
<dbReference type="Proteomes" id="UP000215633">
    <property type="component" value="Unassembled WGS sequence"/>
</dbReference>
<evidence type="ECO:0000256" key="8">
    <source>
        <dbReference type="ARBA" id="ARBA00023170"/>
    </source>
</evidence>
<dbReference type="AlphaFoldDB" id="A0A261VHT3"/>
<evidence type="ECO:0000256" key="1">
    <source>
        <dbReference type="ARBA" id="ARBA00004571"/>
    </source>
</evidence>
<dbReference type="SUPFAM" id="SSF56935">
    <property type="entry name" value="Porins"/>
    <property type="match status" value="1"/>
</dbReference>
<keyword evidence="3 10" id="KW-0813">Transport</keyword>
<feature type="domain" description="TonB-dependent receptor-like beta-barrel" evidence="13">
    <location>
        <begin position="201"/>
        <end position="645"/>
    </location>
</feature>
<evidence type="ECO:0000256" key="9">
    <source>
        <dbReference type="ARBA" id="ARBA00023237"/>
    </source>
</evidence>
<dbReference type="GO" id="GO:0044718">
    <property type="term" value="P:siderophore transmembrane transport"/>
    <property type="evidence" value="ECO:0007669"/>
    <property type="project" value="TreeGrafter"/>
</dbReference>
<dbReference type="InterPro" id="IPR010100">
    <property type="entry name" value="TonB-dep_Cu_rcpt"/>
</dbReference>
<gene>
    <name evidence="15" type="ORF">CAL24_17940</name>
</gene>
<evidence type="ECO:0000313" key="15">
    <source>
        <dbReference type="EMBL" id="OZI73728.1"/>
    </source>
</evidence>
<evidence type="ECO:0000256" key="6">
    <source>
        <dbReference type="ARBA" id="ARBA00023077"/>
    </source>
</evidence>
<sequence>MDRNFRFSQALGLCAAAAAVSAAWADQGLVPPYEFDPIVITGVAPEAPLTFTTDPKIPRQPVPASDGTDYLRTIPGFSAIRNGGSNGDPVLRGMFGSRLNILANGASMPGACPSRMDAPSSYISPENFDQLTVIKGPQTVLWGPGASAGTVKFDRDTPRFDAPGVRFDGSLLAGSWGRNDQAADLTVGNARSYARITANHSHSQDYRDGDGDRVPSRWDKWNADVALGFTPGADTLLELSAGTGDGEARYAGRGMDGVRFKRESFGLRAERRNLGTVLRELEAQLYYNNADHVMDNYTLRSPDPHSAMPMGMASAVERATWGGRVAGKFQLAERLGLEGGLDFQRSRHRARSGTEMDSYRNHAWVKDAEFDNAGLFGELTWTLDEQARVIGGARVDRASAKDFRKTVGRMMAMPNPTAGERRTDTLPSGFLRYERDLRDMPATWYAGIGHVQRFPDYWELFSPSQGPAGAANAFEGVRPEKTTQVDIGAQYRTDTVDAWVSAYAGRVDDFILFNYHAGGMMGATSQARNVDARIAGGELGVSYRAAPAWTVGATLAYAWGENRSDGRPLPQMPPLEAKLSAAYDDGKWSAGALWRLVAAQHRYAAGTGNVVGKDFGPSAGFGVFSLNAGYAVNRRVKLAVGVDNLFDKTYSEHLNLAGDSGFGFPAATRFNEPGRTVWARIGIKY</sequence>
<keyword evidence="4 10" id="KW-1134">Transmembrane beta strand</keyword>
<keyword evidence="7 10" id="KW-0472">Membrane</keyword>
<evidence type="ECO:0000256" key="10">
    <source>
        <dbReference type="PROSITE-ProRule" id="PRU01360"/>
    </source>
</evidence>
<keyword evidence="12" id="KW-0732">Signal</keyword>
<dbReference type="Gene3D" id="2.170.130.10">
    <property type="entry name" value="TonB-dependent receptor, plug domain"/>
    <property type="match status" value="1"/>
</dbReference>
<reference evidence="16" key="1">
    <citation type="submission" date="2017-05" db="EMBL/GenBank/DDBJ databases">
        <title>Complete and WGS of Bordetella genogroups.</title>
        <authorList>
            <person name="Spilker T."/>
            <person name="Lipuma J."/>
        </authorList>
    </citation>
    <scope>NUCLEOTIDE SEQUENCE [LARGE SCALE GENOMIC DNA]</scope>
    <source>
        <strain evidence="16">AU8256</strain>
    </source>
</reference>
<dbReference type="PANTHER" id="PTHR30069:SF49">
    <property type="entry name" value="OUTER MEMBRANE PROTEIN C"/>
    <property type="match status" value="1"/>
</dbReference>
<dbReference type="EMBL" id="NEVT01000007">
    <property type="protein sequence ID" value="OZI73728.1"/>
    <property type="molecule type" value="Genomic_DNA"/>
</dbReference>
<evidence type="ECO:0000256" key="11">
    <source>
        <dbReference type="RuleBase" id="RU003357"/>
    </source>
</evidence>
<evidence type="ECO:0000256" key="12">
    <source>
        <dbReference type="SAM" id="SignalP"/>
    </source>
</evidence>
<evidence type="ECO:0000256" key="3">
    <source>
        <dbReference type="ARBA" id="ARBA00022448"/>
    </source>
</evidence>
<dbReference type="InterPro" id="IPR036942">
    <property type="entry name" value="Beta-barrel_TonB_sf"/>
</dbReference>
<dbReference type="InterPro" id="IPR039426">
    <property type="entry name" value="TonB-dep_rcpt-like"/>
</dbReference>
<evidence type="ECO:0000259" key="13">
    <source>
        <dbReference type="Pfam" id="PF00593"/>
    </source>
</evidence>
<keyword evidence="6 11" id="KW-0798">TonB box</keyword>
<dbReference type="Gene3D" id="2.40.170.20">
    <property type="entry name" value="TonB-dependent receptor, beta-barrel domain"/>
    <property type="match status" value="1"/>
</dbReference>
<dbReference type="CDD" id="cd01347">
    <property type="entry name" value="ligand_gated_channel"/>
    <property type="match status" value="1"/>
</dbReference>
<keyword evidence="16" id="KW-1185">Reference proteome</keyword>
<dbReference type="GO" id="GO:0015344">
    <property type="term" value="F:siderophore uptake transmembrane transporter activity"/>
    <property type="evidence" value="ECO:0007669"/>
    <property type="project" value="TreeGrafter"/>
</dbReference>
<dbReference type="PROSITE" id="PS52016">
    <property type="entry name" value="TONB_DEPENDENT_REC_3"/>
    <property type="match status" value="1"/>
</dbReference>
<dbReference type="NCBIfam" id="TIGR01778">
    <property type="entry name" value="TonB-copper"/>
    <property type="match status" value="1"/>
</dbReference>
<evidence type="ECO:0000256" key="5">
    <source>
        <dbReference type="ARBA" id="ARBA00022692"/>
    </source>
</evidence>
<dbReference type="Pfam" id="PF00593">
    <property type="entry name" value="TonB_dep_Rec_b-barrel"/>
    <property type="match status" value="1"/>
</dbReference>
<proteinExistence type="inferred from homology"/>
<name>A0A261VHT3_9BORD</name>
<dbReference type="GO" id="GO:0009279">
    <property type="term" value="C:cell outer membrane"/>
    <property type="evidence" value="ECO:0007669"/>
    <property type="project" value="UniProtKB-SubCell"/>
</dbReference>
<dbReference type="RefSeq" id="WP_094807451.1">
    <property type="nucleotide sequence ID" value="NZ_NEVT01000007.1"/>
</dbReference>
<accession>A0A261VHT3</accession>
<dbReference type="InterPro" id="IPR037066">
    <property type="entry name" value="Plug_dom_sf"/>
</dbReference>
<evidence type="ECO:0000313" key="16">
    <source>
        <dbReference type="Proteomes" id="UP000215633"/>
    </source>
</evidence>
<keyword evidence="9 10" id="KW-0998">Cell outer membrane</keyword>
<evidence type="ECO:0000256" key="4">
    <source>
        <dbReference type="ARBA" id="ARBA00022452"/>
    </source>
</evidence>
<dbReference type="PANTHER" id="PTHR30069">
    <property type="entry name" value="TONB-DEPENDENT OUTER MEMBRANE RECEPTOR"/>
    <property type="match status" value="1"/>
</dbReference>
<keyword evidence="8 15" id="KW-0675">Receptor</keyword>
<comment type="subcellular location">
    <subcellularLocation>
        <location evidence="1 10">Cell outer membrane</location>
        <topology evidence="1 10">Multi-pass membrane protein</topology>
    </subcellularLocation>
</comment>
<feature type="domain" description="TonB-dependent receptor plug" evidence="14">
    <location>
        <begin position="58"/>
        <end position="150"/>
    </location>
</feature>
<dbReference type="InterPro" id="IPR012910">
    <property type="entry name" value="Plug_dom"/>
</dbReference>
<feature type="signal peptide" evidence="12">
    <location>
        <begin position="1"/>
        <end position="25"/>
    </location>
</feature>
<dbReference type="Pfam" id="PF07715">
    <property type="entry name" value="Plug"/>
    <property type="match status" value="1"/>
</dbReference>
<comment type="caution">
    <text evidence="15">The sequence shown here is derived from an EMBL/GenBank/DDBJ whole genome shotgun (WGS) entry which is preliminary data.</text>
</comment>
<evidence type="ECO:0000259" key="14">
    <source>
        <dbReference type="Pfam" id="PF07715"/>
    </source>
</evidence>
<protein>
    <submittedName>
        <fullName evidence="15">TonB-dependent copper receptor</fullName>
    </submittedName>
</protein>
<feature type="chain" id="PRO_5013102622" evidence="12">
    <location>
        <begin position="26"/>
        <end position="685"/>
    </location>
</feature>
<keyword evidence="5 10" id="KW-0812">Transmembrane</keyword>